<evidence type="ECO:0000256" key="2">
    <source>
        <dbReference type="ARBA" id="ARBA00022649"/>
    </source>
</evidence>
<sequence>MTFLCDTNIISELARPQPNAGVLQWSREVSSIALSVITLEEIYYGLTSKPNARINTWFQQFFNYYCQIIPITSEIALYAGEIRGKLRTQGKTRSQADMLIAATAKIHKLTLVTRNIRDFEGCEILLFNPFS</sequence>
<keyword evidence="2" id="KW-1277">Toxin-antitoxin system</keyword>
<keyword evidence="6" id="KW-0460">Magnesium</keyword>
<gene>
    <name evidence="9" type="primary">fitB</name>
    <name evidence="9" type="ORF">MiAbB_02038</name>
</gene>
<comment type="similarity">
    <text evidence="7">Belongs to the PINc/VapC protein family.</text>
</comment>
<dbReference type="SUPFAM" id="SSF88723">
    <property type="entry name" value="PIN domain-like"/>
    <property type="match status" value="1"/>
</dbReference>
<evidence type="ECO:0000313" key="10">
    <source>
        <dbReference type="Proteomes" id="UP000289660"/>
    </source>
</evidence>
<comment type="caution">
    <text evidence="9">The sequence shown here is derived from an EMBL/GenBank/DDBJ whole genome shotgun (WGS) entry which is preliminary data.</text>
</comment>
<dbReference type="AlphaFoldDB" id="A0A402DD67"/>
<organism evidence="9 10">
    <name type="scientific">Microcystis aeruginosa NIES-4285</name>
    <dbReference type="NCBI Taxonomy" id="2497681"/>
    <lineage>
        <taxon>Bacteria</taxon>
        <taxon>Bacillati</taxon>
        <taxon>Cyanobacteriota</taxon>
        <taxon>Cyanophyceae</taxon>
        <taxon>Oscillatoriophycideae</taxon>
        <taxon>Chroococcales</taxon>
        <taxon>Microcystaceae</taxon>
        <taxon>Microcystis</taxon>
    </lineage>
</organism>
<dbReference type="GO" id="GO:0004518">
    <property type="term" value="F:nuclease activity"/>
    <property type="evidence" value="ECO:0007669"/>
    <property type="project" value="UniProtKB-KW"/>
</dbReference>
<keyword evidence="5" id="KW-0378">Hydrolase</keyword>
<dbReference type="InterPro" id="IPR050556">
    <property type="entry name" value="Type_II_TA_system_RNase"/>
</dbReference>
<dbReference type="Gene3D" id="3.40.50.1010">
    <property type="entry name" value="5'-nuclease"/>
    <property type="match status" value="1"/>
</dbReference>
<evidence type="ECO:0000256" key="1">
    <source>
        <dbReference type="ARBA" id="ARBA00001946"/>
    </source>
</evidence>
<dbReference type="GO" id="GO:0016787">
    <property type="term" value="F:hydrolase activity"/>
    <property type="evidence" value="ECO:0007669"/>
    <property type="project" value="UniProtKB-KW"/>
</dbReference>
<dbReference type="Pfam" id="PF01850">
    <property type="entry name" value="PIN"/>
    <property type="match status" value="1"/>
</dbReference>
<evidence type="ECO:0000313" key="9">
    <source>
        <dbReference type="EMBL" id="GCE60118.1"/>
    </source>
</evidence>
<accession>A0A402DD67</accession>
<evidence type="ECO:0000256" key="3">
    <source>
        <dbReference type="ARBA" id="ARBA00022722"/>
    </source>
</evidence>
<dbReference type="CDD" id="cd18746">
    <property type="entry name" value="PIN_VapC4-5_FitB-like"/>
    <property type="match status" value="1"/>
</dbReference>
<name>A0A402DD67_MICAE</name>
<evidence type="ECO:0000259" key="8">
    <source>
        <dbReference type="Pfam" id="PF01850"/>
    </source>
</evidence>
<evidence type="ECO:0000256" key="7">
    <source>
        <dbReference type="ARBA" id="ARBA00038093"/>
    </source>
</evidence>
<dbReference type="InterPro" id="IPR002716">
    <property type="entry name" value="PIN_dom"/>
</dbReference>
<proteinExistence type="inferred from homology"/>
<evidence type="ECO:0000256" key="5">
    <source>
        <dbReference type="ARBA" id="ARBA00022801"/>
    </source>
</evidence>
<comment type="cofactor">
    <cofactor evidence="1">
        <name>Mg(2+)</name>
        <dbReference type="ChEBI" id="CHEBI:18420"/>
    </cofactor>
</comment>
<evidence type="ECO:0000256" key="4">
    <source>
        <dbReference type="ARBA" id="ARBA00022723"/>
    </source>
</evidence>
<dbReference type="GO" id="GO:0046872">
    <property type="term" value="F:metal ion binding"/>
    <property type="evidence" value="ECO:0007669"/>
    <property type="project" value="UniProtKB-KW"/>
</dbReference>
<dbReference type="EMBL" id="BIFY01000028">
    <property type="protein sequence ID" value="GCE60118.1"/>
    <property type="molecule type" value="Genomic_DNA"/>
</dbReference>
<keyword evidence="4" id="KW-0479">Metal-binding</keyword>
<protein>
    <submittedName>
        <fullName evidence="9">Toxin FitB</fullName>
    </submittedName>
</protein>
<dbReference type="Proteomes" id="UP000289660">
    <property type="component" value="Unassembled WGS sequence"/>
</dbReference>
<reference evidence="10" key="1">
    <citation type="submission" date="2018-12" db="EMBL/GenBank/DDBJ databases">
        <title>Genome sequence of Microcystis aeruginosa NIES-4285.</title>
        <authorList>
            <person name="Tanabe Y."/>
        </authorList>
    </citation>
    <scope>NUCLEOTIDE SEQUENCE [LARGE SCALE GENOMIC DNA]</scope>
    <source>
        <strain evidence="10">NIES-4285</strain>
    </source>
</reference>
<keyword evidence="3" id="KW-0540">Nuclease</keyword>
<dbReference type="PANTHER" id="PTHR33653:SF1">
    <property type="entry name" value="RIBONUCLEASE VAPC2"/>
    <property type="match status" value="1"/>
</dbReference>
<evidence type="ECO:0000256" key="6">
    <source>
        <dbReference type="ARBA" id="ARBA00022842"/>
    </source>
</evidence>
<feature type="domain" description="PIN" evidence="8">
    <location>
        <begin position="4"/>
        <end position="117"/>
    </location>
</feature>
<dbReference type="InterPro" id="IPR029060">
    <property type="entry name" value="PIN-like_dom_sf"/>
</dbReference>
<dbReference type="RefSeq" id="WP_130757184.1">
    <property type="nucleotide sequence ID" value="NZ_BIFY01000028.1"/>
</dbReference>
<dbReference type="PANTHER" id="PTHR33653">
    <property type="entry name" value="RIBONUCLEASE VAPC2"/>
    <property type="match status" value="1"/>
</dbReference>